<dbReference type="InterPro" id="IPR011037">
    <property type="entry name" value="Pyrv_Knase-like_insert_dom_sf"/>
</dbReference>
<dbReference type="InterPro" id="IPR018209">
    <property type="entry name" value="Pyrv_Knase_AS"/>
</dbReference>
<evidence type="ECO:0000256" key="4">
    <source>
        <dbReference type="ARBA" id="ARBA00008663"/>
    </source>
</evidence>
<comment type="similarity">
    <text evidence="4 19">Belongs to the pyruvate kinase family.</text>
</comment>
<comment type="pathway">
    <text evidence="3 19">Carbohydrate degradation; glycolysis; pyruvate from D-glyceraldehyde 3-phosphate: step 5/5.</text>
</comment>
<keyword evidence="10" id="KW-0547">Nucleotide-binding</keyword>
<evidence type="ECO:0000256" key="1">
    <source>
        <dbReference type="ARBA" id="ARBA00001946"/>
    </source>
</evidence>
<evidence type="ECO:0000256" key="15">
    <source>
        <dbReference type="ARBA" id="ARBA00023152"/>
    </source>
</evidence>
<evidence type="ECO:0000256" key="13">
    <source>
        <dbReference type="ARBA" id="ARBA00022842"/>
    </source>
</evidence>
<evidence type="ECO:0000256" key="10">
    <source>
        <dbReference type="ARBA" id="ARBA00022741"/>
    </source>
</evidence>
<dbReference type="GO" id="GO:0000287">
    <property type="term" value="F:magnesium ion binding"/>
    <property type="evidence" value="ECO:0007669"/>
    <property type="project" value="UniProtKB-UniRule"/>
</dbReference>
<organism evidence="22 23">
    <name type="scientific">Amycolatopsis rubida</name>
    <dbReference type="NCBI Taxonomy" id="112413"/>
    <lineage>
        <taxon>Bacteria</taxon>
        <taxon>Bacillati</taxon>
        <taxon>Actinomycetota</taxon>
        <taxon>Actinomycetes</taxon>
        <taxon>Pseudonocardiales</taxon>
        <taxon>Pseudonocardiaceae</taxon>
        <taxon>Amycolatopsis</taxon>
    </lineage>
</organism>
<dbReference type="AlphaFoldDB" id="A0A1I6BI12"/>
<evidence type="ECO:0000256" key="3">
    <source>
        <dbReference type="ARBA" id="ARBA00004997"/>
    </source>
</evidence>
<dbReference type="PANTHER" id="PTHR11817">
    <property type="entry name" value="PYRUVATE KINASE"/>
    <property type="match status" value="1"/>
</dbReference>
<comment type="catalytic activity">
    <reaction evidence="17 19">
        <text>pyruvate + ATP = phosphoenolpyruvate + ADP + H(+)</text>
        <dbReference type="Rhea" id="RHEA:18157"/>
        <dbReference type="ChEBI" id="CHEBI:15361"/>
        <dbReference type="ChEBI" id="CHEBI:15378"/>
        <dbReference type="ChEBI" id="CHEBI:30616"/>
        <dbReference type="ChEBI" id="CHEBI:58702"/>
        <dbReference type="ChEBI" id="CHEBI:456216"/>
        <dbReference type="EC" id="2.7.1.40"/>
    </reaction>
</comment>
<evidence type="ECO:0000259" key="20">
    <source>
        <dbReference type="Pfam" id="PF00224"/>
    </source>
</evidence>
<accession>A0A1I6BI12</accession>
<evidence type="ECO:0000256" key="5">
    <source>
        <dbReference type="ARBA" id="ARBA00011881"/>
    </source>
</evidence>
<dbReference type="GO" id="GO:0005524">
    <property type="term" value="F:ATP binding"/>
    <property type="evidence" value="ECO:0007669"/>
    <property type="project" value="UniProtKB-KW"/>
</dbReference>
<dbReference type="GO" id="GO:0004743">
    <property type="term" value="F:pyruvate kinase activity"/>
    <property type="evidence" value="ECO:0007669"/>
    <property type="project" value="UniProtKB-UniRule"/>
</dbReference>
<dbReference type="InterPro" id="IPR001697">
    <property type="entry name" value="Pyr_Knase"/>
</dbReference>
<reference evidence="22 23" key="1">
    <citation type="submission" date="2016-10" db="EMBL/GenBank/DDBJ databases">
        <authorList>
            <person name="de Groot N.N."/>
        </authorList>
    </citation>
    <scope>NUCLEOTIDE SEQUENCE [LARGE SCALE GENOMIC DNA]</scope>
    <source>
        <strain evidence="22 23">DSM 44637</strain>
    </source>
</reference>
<evidence type="ECO:0000256" key="8">
    <source>
        <dbReference type="ARBA" id="ARBA00022679"/>
    </source>
</evidence>
<dbReference type="GO" id="GO:0030955">
    <property type="term" value="F:potassium ion binding"/>
    <property type="evidence" value="ECO:0007669"/>
    <property type="project" value="UniProtKB-UniRule"/>
</dbReference>
<comment type="cofactor">
    <cofactor evidence="1">
        <name>Mg(2+)</name>
        <dbReference type="ChEBI" id="CHEBI:18420"/>
    </cofactor>
</comment>
<dbReference type="SUPFAM" id="SSF52935">
    <property type="entry name" value="PK C-terminal domain-like"/>
    <property type="match status" value="1"/>
</dbReference>
<evidence type="ECO:0000256" key="2">
    <source>
        <dbReference type="ARBA" id="ARBA00001958"/>
    </source>
</evidence>
<keyword evidence="16 22" id="KW-0670">Pyruvate</keyword>
<dbReference type="PRINTS" id="PR01050">
    <property type="entry name" value="PYRUVTKNASE"/>
</dbReference>
<keyword evidence="15 19" id="KW-0324">Glycolysis</keyword>
<dbReference type="InterPro" id="IPR015793">
    <property type="entry name" value="Pyrv_Knase_brl"/>
</dbReference>
<evidence type="ECO:0000256" key="11">
    <source>
        <dbReference type="ARBA" id="ARBA00022777"/>
    </source>
</evidence>
<evidence type="ECO:0000256" key="17">
    <source>
        <dbReference type="ARBA" id="ARBA00048152"/>
    </source>
</evidence>
<evidence type="ECO:0000256" key="19">
    <source>
        <dbReference type="RuleBase" id="RU000504"/>
    </source>
</evidence>
<dbReference type="InterPro" id="IPR015806">
    <property type="entry name" value="Pyrv_Knase_insert_dom_sf"/>
</dbReference>
<keyword evidence="11 19" id="KW-0418">Kinase</keyword>
<evidence type="ECO:0000313" key="22">
    <source>
        <dbReference type="EMBL" id="SFQ80566.1"/>
    </source>
</evidence>
<comment type="subunit">
    <text evidence="5">Homotetramer.</text>
</comment>
<dbReference type="Gene3D" id="2.40.33.10">
    <property type="entry name" value="PK beta-barrel domain-like"/>
    <property type="match status" value="1"/>
</dbReference>
<protein>
    <recommendedName>
        <fullName evidence="7 18">Pyruvate kinase</fullName>
        <ecNumber evidence="6 18">2.7.1.40</ecNumber>
    </recommendedName>
</protein>
<keyword evidence="9" id="KW-0479">Metal-binding</keyword>
<dbReference type="FunFam" id="2.40.33.10:FF:000001">
    <property type="entry name" value="Pyruvate kinase"/>
    <property type="match status" value="1"/>
</dbReference>
<evidence type="ECO:0000259" key="21">
    <source>
        <dbReference type="Pfam" id="PF02887"/>
    </source>
</evidence>
<dbReference type="Gene3D" id="3.40.1380.20">
    <property type="entry name" value="Pyruvate kinase, C-terminal domain"/>
    <property type="match status" value="1"/>
</dbReference>
<name>A0A1I6BI12_9PSEU</name>
<dbReference type="Proteomes" id="UP000199137">
    <property type="component" value="Unassembled WGS sequence"/>
</dbReference>
<evidence type="ECO:0000256" key="16">
    <source>
        <dbReference type="ARBA" id="ARBA00023317"/>
    </source>
</evidence>
<dbReference type="STRING" id="112413.SAMN05421854_1287"/>
<feature type="domain" description="Pyruvate kinase barrel" evidence="20">
    <location>
        <begin position="3"/>
        <end position="324"/>
    </location>
</feature>
<dbReference type="Pfam" id="PF02887">
    <property type="entry name" value="PK_C"/>
    <property type="match status" value="1"/>
</dbReference>
<dbReference type="NCBIfam" id="NF004886">
    <property type="entry name" value="PRK06247.1"/>
    <property type="match status" value="1"/>
</dbReference>
<evidence type="ECO:0000313" key="23">
    <source>
        <dbReference type="Proteomes" id="UP000199137"/>
    </source>
</evidence>
<dbReference type="NCBIfam" id="NF004978">
    <property type="entry name" value="PRK06354.1"/>
    <property type="match status" value="1"/>
</dbReference>
<dbReference type="FunFam" id="3.40.1380.20:FF:000009">
    <property type="entry name" value="Pyruvate kinase"/>
    <property type="match status" value="1"/>
</dbReference>
<feature type="domain" description="Pyruvate kinase C-terminal" evidence="21">
    <location>
        <begin position="355"/>
        <end position="466"/>
    </location>
</feature>
<dbReference type="InterPro" id="IPR036918">
    <property type="entry name" value="Pyrv_Knase_C_sf"/>
</dbReference>
<keyword evidence="13 19" id="KW-0460">Magnesium</keyword>
<dbReference type="PROSITE" id="PS00110">
    <property type="entry name" value="PYRUVATE_KINASE"/>
    <property type="match status" value="1"/>
</dbReference>
<keyword evidence="8 19" id="KW-0808">Transferase</keyword>
<dbReference type="SUPFAM" id="SSF51621">
    <property type="entry name" value="Phosphoenolpyruvate/pyruvate domain"/>
    <property type="match status" value="1"/>
</dbReference>
<evidence type="ECO:0000256" key="7">
    <source>
        <dbReference type="ARBA" id="ARBA00018587"/>
    </source>
</evidence>
<evidence type="ECO:0000256" key="9">
    <source>
        <dbReference type="ARBA" id="ARBA00022723"/>
    </source>
</evidence>
<evidence type="ECO:0000256" key="6">
    <source>
        <dbReference type="ARBA" id="ARBA00012142"/>
    </source>
</evidence>
<dbReference type="Pfam" id="PF00224">
    <property type="entry name" value="PK"/>
    <property type="match status" value="1"/>
</dbReference>
<dbReference type="RefSeq" id="WP_093577298.1">
    <property type="nucleotide sequence ID" value="NZ_FOWC01000028.1"/>
</dbReference>
<dbReference type="OrthoDB" id="9812123at2"/>
<evidence type="ECO:0000256" key="12">
    <source>
        <dbReference type="ARBA" id="ARBA00022840"/>
    </source>
</evidence>
<keyword evidence="12" id="KW-0067">ATP-binding</keyword>
<dbReference type="EC" id="2.7.1.40" evidence="6 18"/>
<dbReference type="InterPro" id="IPR040442">
    <property type="entry name" value="Pyrv_kinase-like_dom_sf"/>
</dbReference>
<gene>
    <name evidence="22" type="ORF">SAMN05421854_1287</name>
</gene>
<dbReference type="InterPro" id="IPR015813">
    <property type="entry name" value="Pyrv/PenolPyrv_kinase-like_dom"/>
</dbReference>
<sequence>MSRRAKIVCTLGPATSTPEKMRALVDAGMDVARMNFSHGSHSDHKQVYDLVRSAAAESGRAVGILADLQGPKIRLGTFASGSAEWRTGDVVRITVEDVAGTHDRVSTTYKGLARDAKPGDRLLVDDGKVGLVVKDVEGPDVVCEVTEGGPVSNNKGVSLPGMDVSVPALSGKDIEDLEFALQLGVDFIALSFVRSPADIDLVHQVMDRVGKGRLPVVAKIEKPEAVYNLEAIVLAFDAVMVARGDLGVELPLEQVPLVQKRAIQICRENAKPVIVATQMLESMISNSRPTRAEASDVANAVLDGADAVMLSGETSVGRYPIETVQTMGRIVEAVETDSPVVPPLSHVPRTKRGVISYAARDIGERLNAKALVAFTQSGDTVRRLARLHTRLPLMAFTPEQSVRSQLALTWGTTTQIVPRVDSTDQMIQQVDHAMLEMGKYQRGDLVVIVAGSPPGTVGSTNLIHVHRLGEDDHA</sequence>
<dbReference type="Gene3D" id="3.20.20.60">
    <property type="entry name" value="Phosphoenolpyruvate-binding domains"/>
    <property type="match status" value="1"/>
</dbReference>
<keyword evidence="14" id="KW-0630">Potassium</keyword>
<dbReference type="InterPro" id="IPR015795">
    <property type="entry name" value="Pyrv_Knase_C"/>
</dbReference>
<dbReference type="NCBIfam" id="NF004491">
    <property type="entry name" value="PRK05826.1"/>
    <property type="match status" value="1"/>
</dbReference>
<dbReference type="EMBL" id="FOWC01000028">
    <property type="protein sequence ID" value="SFQ80566.1"/>
    <property type="molecule type" value="Genomic_DNA"/>
</dbReference>
<evidence type="ECO:0000256" key="18">
    <source>
        <dbReference type="NCBIfam" id="TIGR01064"/>
    </source>
</evidence>
<evidence type="ECO:0000256" key="14">
    <source>
        <dbReference type="ARBA" id="ARBA00022958"/>
    </source>
</evidence>
<dbReference type="GO" id="GO:0016301">
    <property type="term" value="F:kinase activity"/>
    <property type="evidence" value="ECO:0007669"/>
    <property type="project" value="UniProtKB-KW"/>
</dbReference>
<dbReference type="NCBIfam" id="TIGR01064">
    <property type="entry name" value="pyruv_kin"/>
    <property type="match status" value="1"/>
</dbReference>
<dbReference type="UniPathway" id="UPA00109">
    <property type="reaction ID" value="UER00188"/>
</dbReference>
<proteinExistence type="inferred from homology"/>
<dbReference type="SUPFAM" id="SSF50800">
    <property type="entry name" value="PK beta-barrel domain-like"/>
    <property type="match status" value="1"/>
</dbReference>
<comment type="cofactor">
    <cofactor evidence="2">
        <name>K(+)</name>
        <dbReference type="ChEBI" id="CHEBI:29103"/>
    </cofactor>
</comment>